<reference evidence="2" key="1">
    <citation type="journal article" date="2019" name="Int. J. Syst. Evol. Microbiol.">
        <title>The Global Catalogue of Microorganisms (GCM) 10K type strain sequencing project: providing services to taxonomists for standard genome sequencing and annotation.</title>
        <authorList>
            <consortium name="The Broad Institute Genomics Platform"/>
            <consortium name="The Broad Institute Genome Sequencing Center for Infectious Disease"/>
            <person name="Wu L."/>
            <person name="Ma J."/>
        </authorList>
    </citation>
    <scope>NUCLEOTIDE SEQUENCE [LARGE SCALE GENOMIC DNA]</scope>
    <source>
        <strain evidence="2">JCM 9092</strain>
    </source>
</reference>
<dbReference type="EMBL" id="BAAAUG010000187">
    <property type="protein sequence ID" value="GAA3145194.1"/>
    <property type="molecule type" value="Genomic_DNA"/>
</dbReference>
<accession>A0ABP6NE28</accession>
<organism evidence="1 2">
    <name type="scientific">Streptomyces rectiviolaceus</name>
    <dbReference type="NCBI Taxonomy" id="332591"/>
    <lineage>
        <taxon>Bacteria</taxon>
        <taxon>Bacillati</taxon>
        <taxon>Actinomycetota</taxon>
        <taxon>Actinomycetes</taxon>
        <taxon>Kitasatosporales</taxon>
        <taxon>Streptomycetaceae</taxon>
        <taxon>Streptomyces</taxon>
    </lineage>
</organism>
<comment type="caution">
    <text evidence="1">The sequence shown here is derived from an EMBL/GenBank/DDBJ whole genome shotgun (WGS) entry which is preliminary data.</text>
</comment>
<keyword evidence="2" id="KW-1185">Reference proteome</keyword>
<sequence>MKAVTLLVAAIIAGVWWYSSRGNTTGPDSEAAKAPAVAEVGDCVQNKGSDGSPDMEVIGCSNAKAEYKVASKFESECKPGQSQYQETRRGRVQFEMCLEPVAPK</sequence>
<evidence type="ECO:0000313" key="2">
    <source>
        <dbReference type="Proteomes" id="UP001501637"/>
    </source>
</evidence>
<protein>
    <recommendedName>
        <fullName evidence="3">Secreted protein</fullName>
    </recommendedName>
</protein>
<name>A0ABP6NE28_9ACTN</name>
<evidence type="ECO:0000313" key="1">
    <source>
        <dbReference type="EMBL" id="GAA3145194.1"/>
    </source>
</evidence>
<evidence type="ECO:0008006" key="3">
    <source>
        <dbReference type="Google" id="ProtNLM"/>
    </source>
</evidence>
<proteinExistence type="predicted"/>
<gene>
    <name evidence="1" type="ORF">GCM10010449_75540</name>
</gene>
<dbReference type="Proteomes" id="UP001501637">
    <property type="component" value="Unassembled WGS sequence"/>
</dbReference>